<evidence type="ECO:0000313" key="3">
    <source>
        <dbReference type="EMBL" id="GIF22754.1"/>
    </source>
</evidence>
<dbReference type="Gene3D" id="3.40.50.1000">
    <property type="entry name" value="HAD superfamily/HAD-like"/>
    <property type="match status" value="1"/>
</dbReference>
<evidence type="ECO:0000256" key="2">
    <source>
        <dbReference type="SAM" id="SignalP"/>
    </source>
</evidence>
<dbReference type="SUPFAM" id="SSF56784">
    <property type="entry name" value="HAD-like"/>
    <property type="match status" value="1"/>
</dbReference>
<dbReference type="InterPro" id="IPR023214">
    <property type="entry name" value="HAD_sf"/>
</dbReference>
<sequence length="197" mass="20742">MRDALRRGAVVVAIVTGSVLPAPAAMAAPASAAAAALPPIETWLADVTAVTDQADAYLDGRLPDSRVKAAIVLDIDNTALESAYEGEVWPPATPSVLALAQQAQTLGAAVFFVTNRPDILAPWTASNLSAAGYTWVKLYQRPTFSLDSAQTVKTNFRIKIESAGYTIVANVGNNDSDLAGGHAERTFKLPDYDGQLD</sequence>
<name>A0A919NRN2_9ACTN</name>
<accession>A0A919NRN2</accession>
<evidence type="ECO:0000313" key="4">
    <source>
        <dbReference type="Proteomes" id="UP000623608"/>
    </source>
</evidence>
<organism evidence="3 4">
    <name type="scientific">Paractinoplanes tereljensis</name>
    <dbReference type="NCBI Taxonomy" id="571912"/>
    <lineage>
        <taxon>Bacteria</taxon>
        <taxon>Bacillati</taxon>
        <taxon>Actinomycetota</taxon>
        <taxon>Actinomycetes</taxon>
        <taxon>Micromonosporales</taxon>
        <taxon>Micromonosporaceae</taxon>
        <taxon>Paractinoplanes</taxon>
    </lineage>
</organism>
<gene>
    <name evidence="3" type="ORF">Ate02nite_54840</name>
</gene>
<comment type="caution">
    <text evidence="3">The sequence shown here is derived from an EMBL/GenBank/DDBJ whole genome shotgun (WGS) entry which is preliminary data.</text>
</comment>
<dbReference type="InterPro" id="IPR036412">
    <property type="entry name" value="HAD-like_sf"/>
</dbReference>
<reference evidence="3" key="1">
    <citation type="submission" date="2021-01" db="EMBL/GenBank/DDBJ databases">
        <title>Whole genome shotgun sequence of Actinoplanes tereljensis NBRC 105297.</title>
        <authorList>
            <person name="Komaki H."/>
            <person name="Tamura T."/>
        </authorList>
    </citation>
    <scope>NUCLEOTIDE SEQUENCE</scope>
    <source>
        <strain evidence="3">NBRC 105297</strain>
    </source>
</reference>
<protein>
    <submittedName>
        <fullName evidence="3">Acid phosphatase</fullName>
    </submittedName>
</protein>
<feature type="chain" id="PRO_5037434410" evidence="2">
    <location>
        <begin position="28"/>
        <end position="197"/>
    </location>
</feature>
<keyword evidence="4" id="KW-1185">Reference proteome</keyword>
<keyword evidence="1 2" id="KW-0732">Signal</keyword>
<feature type="signal peptide" evidence="2">
    <location>
        <begin position="1"/>
        <end position="27"/>
    </location>
</feature>
<proteinExistence type="predicted"/>
<dbReference type="Pfam" id="PF03767">
    <property type="entry name" value="Acid_phosphat_B"/>
    <property type="match status" value="1"/>
</dbReference>
<dbReference type="EMBL" id="BOMY01000035">
    <property type="protein sequence ID" value="GIF22754.1"/>
    <property type="molecule type" value="Genomic_DNA"/>
</dbReference>
<dbReference type="Proteomes" id="UP000623608">
    <property type="component" value="Unassembled WGS sequence"/>
</dbReference>
<dbReference type="PANTHER" id="PTHR31284:SF10">
    <property type="entry name" value="ACID PHOSPHATASE-LIKE PROTEIN"/>
    <property type="match status" value="1"/>
</dbReference>
<dbReference type="PANTHER" id="PTHR31284">
    <property type="entry name" value="ACID PHOSPHATASE-LIKE PROTEIN"/>
    <property type="match status" value="1"/>
</dbReference>
<evidence type="ECO:0000256" key="1">
    <source>
        <dbReference type="ARBA" id="ARBA00022729"/>
    </source>
</evidence>
<dbReference type="RefSeq" id="WP_203810552.1">
    <property type="nucleotide sequence ID" value="NZ_BOMY01000035.1"/>
</dbReference>
<dbReference type="InterPro" id="IPR005519">
    <property type="entry name" value="Acid_phosphat_B-like"/>
</dbReference>
<dbReference type="AlphaFoldDB" id="A0A919NRN2"/>